<organism evidence="2 3">
    <name type="scientific">Vibrio ostreicida</name>
    <dbReference type="NCBI Taxonomy" id="526588"/>
    <lineage>
        <taxon>Bacteria</taxon>
        <taxon>Pseudomonadati</taxon>
        <taxon>Pseudomonadota</taxon>
        <taxon>Gammaproteobacteria</taxon>
        <taxon>Vibrionales</taxon>
        <taxon>Vibrionaceae</taxon>
        <taxon>Vibrio</taxon>
    </lineage>
</organism>
<name>A0ABT8BYU2_9VIBR</name>
<accession>A0ABT8BYU2</accession>
<evidence type="ECO:0000256" key="1">
    <source>
        <dbReference type="SAM" id="MobiDB-lite"/>
    </source>
</evidence>
<dbReference type="RefSeq" id="WP_290313426.1">
    <property type="nucleotide sequence ID" value="NZ_JAUFQC010000027.1"/>
</dbReference>
<sequence>MVRVQSAVTDVGAWQTFSMKTSCRSVFLSIPINIQTQSQLGYCRETMAGHASRTVQALSKPPPLNNSALSSH</sequence>
<proteinExistence type="predicted"/>
<protein>
    <submittedName>
        <fullName evidence="2">Uncharacterized protein</fullName>
    </submittedName>
</protein>
<dbReference type="EMBL" id="JAUFQC010000027">
    <property type="protein sequence ID" value="MDN3611859.1"/>
    <property type="molecule type" value="Genomic_DNA"/>
</dbReference>
<reference evidence="3" key="1">
    <citation type="journal article" date="2019" name="Int. J. Syst. Evol. Microbiol.">
        <title>The Global Catalogue of Microorganisms (GCM) 10K type strain sequencing project: providing services to taxonomists for standard genome sequencing and annotation.</title>
        <authorList>
            <consortium name="The Broad Institute Genomics Platform"/>
            <consortium name="The Broad Institute Genome Sequencing Center for Infectious Disease"/>
            <person name="Wu L."/>
            <person name="Ma J."/>
        </authorList>
    </citation>
    <scope>NUCLEOTIDE SEQUENCE [LARGE SCALE GENOMIC DNA]</scope>
    <source>
        <strain evidence="3">CECT 7398</strain>
    </source>
</reference>
<evidence type="ECO:0000313" key="2">
    <source>
        <dbReference type="EMBL" id="MDN3611859.1"/>
    </source>
</evidence>
<dbReference type="Proteomes" id="UP001238540">
    <property type="component" value="Unassembled WGS sequence"/>
</dbReference>
<keyword evidence="3" id="KW-1185">Reference proteome</keyword>
<evidence type="ECO:0000313" key="3">
    <source>
        <dbReference type="Proteomes" id="UP001238540"/>
    </source>
</evidence>
<gene>
    <name evidence="2" type="ORF">QWZ16_19885</name>
</gene>
<feature type="region of interest" description="Disordered" evidence="1">
    <location>
        <begin position="53"/>
        <end position="72"/>
    </location>
</feature>
<comment type="caution">
    <text evidence="2">The sequence shown here is derived from an EMBL/GenBank/DDBJ whole genome shotgun (WGS) entry which is preliminary data.</text>
</comment>